<evidence type="ECO:0000256" key="1">
    <source>
        <dbReference type="SAM" id="MobiDB-lite"/>
    </source>
</evidence>
<dbReference type="AlphaFoldDB" id="A0A1F5ZMF6"/>
<keyword evidence="2" id="KW-0812">Transmembrane</keyword>
<proteinExistence type="predicted"/>
<organism evidence="3 4">
    <name type="scientific">Candidatus Gottesmanbacteria bacterium RIFCSPHIGHO2_02_FULL_39_11</name>
    <dbReference type="NCBI Taxonomy" id="1798382"/>
    <lineage>
        <taxon>Bacteria</taxon>
        <taxon>Candidatus Gottesmaniibacteriota</taxon>
    </lineage>
</organism>
<name>A0A1F5ZMF6_9BACT</name>
<feature type="transmembrane region" description="Helical" evidence="2">
    <location>
        <begin position="23"/>
        <end position="45"/>
    </location>
</feature>
<reference evidence="3 4" key="1">
    <citation type="journal article" date="2016" name="Nat. Commun.">
        <title>Thousands of microbial genomes shed light on interconnected biogeochemical processes in an aquifer system.</title>
        <authorList>
            <person name="Anantharaman K."/>
            <person name="Brown C.T."/>
            <person name="Hug L.A."/>
            <person name="Sharon I."/>
            <person name="Castelle C.J."/>
            <person name="Probst A.J."/>
            <person name="Thomas B.C."/>
            <person name="Singh A."/>
            <person name="Wilkins M.J."/>
            <person name="Karaoz U."/>
            <person name="Brodie E.L."/>
            <person name="Williams K.H."/>
            <person name="Hubbard S.S."/>
            <person name="Banfield J.F."/>
        </authorList>
    </citation>
    <scope>NUCLEOTIDE SEQUENCE [LARGE SCALE GENOMIC DNA]</scope>
</reference>
<dbReference type="EMBL" id="MFJL01000038">
    <property type="protein sequence ID" value="OGG13292.1"/>
    <property type="molecule type" value="Genomic_DNA"/>
</dbReference>
<feature type="region of interest" description="Disordered" evidence="1">
    <location>
        <begin position="79"/>
        <end position="106"/>
    </location>
</feature>
<accession>A0A1F5ZMF6</accession>
<evidence type="ECO:0000256" key="2">
    <source>
        <dbReference type="SAM" id="Phobius"/>
    </source>
</evidence>
<keyword evidence="2" id="KW-1133">Transmembrane helix</keyword>
<dbReference type="STRING" id="1798382.A3D77_05520"/>
<comment type="caution">
    <text evidence="3">The sequence shown here is derived from an EMBL/GenBank/DDBJ whole genome shotgun (WGS) entry which is preliminary data.</text>
</comment>
<gene>
    <name evidence="3" type="ORF">A3D77_05520</name>
</gene>
<evidence type="ECO:0000313" key="3">
    <source>
        <dbReference type="EMBL" id="OGG13292.1"/>
    </source>
</evidence>
<protein>
    <submittedName>
        <fullName evidence="3">Uncharacterized protein</fullName>
    </submittedName>
</protein>
<evidence type="ECO:0000313" key="4">
    <source>
        <dbReference type="Proteomes" id="UP000176923"/>
    </source>
</evidence>
<keyword evidence="2" id="KW-0472">Membrane</keyword>
<dbReference type="Proteomes" id="UP000176923">
    <property type="component" value="Unassembled WGS sequence"/>
</dbReference>
<sequence length="306" mass="33060">MENSTPHTNTTHSKKENGFNPAIFVWGLAGLLILAAGYLAIKAILAPFNEHKLILVDVPKEAFMGSVATFTWRIDGSPTTTTTTSVRLGAKSNPGELSKETKPGDTSYTETLPDFANGEINIPLQFVGNMKMPPAAGTYYYRVHALIDGKNYWTPEGVVDVKPAEWKVILLDGPKTAVAGKTTTFTWRVEGPGTEINQTSVYFGKVSTPGSLPKTADVASTTYTVDMIKDFANGKYTIPLSFIGNIQIATAGSYFYRVHALVNGENVWGDEGTIDVKLEPKTPERTTSVSVPTLVPSITSAQPPIQ</sequence>